<feature type="domain" description="PARP catalytic" evidence="7">
    <location>
        <begin position="162"/>
        <end position="366"/>
    </location>
</feature>
<evidence type="ECO:0000256" key="2">
    <source>
        <dbReference type="ARBA" id="ARBA00022676"/>
    </source>
</evidence>
<dbReference type="InterPro" id="IPR037197">
    <property type="entry name" value="WWE_dom_sf"/>
</dbReference>
<comment type="subcellular location">
    <subcellularLocation>
        <location evidence="1">Nucleus</location>
    </subcellularLocation>
</comment>
<dbReference type="InterPro" id="IPR012317">
    <property type="entry name" value="Poly(ADP-ribose)pol_cat_dom"/>
</dbReference>
<evidence type="ECO:0000313" key="8">
    <source>
        <dbReference type="EMBL" id="CAF0897200.1"/>
    </source>
</evidence>
<dbReference type="GO" id="GO:0005737">
    <property type="term" value="C:cytoplasm"/>
    <property type="evidence" value="ECO:0007669"/>
    <property type="project" value="TreeGrafter"/>
</dbReference>
<dbReference type="Proteomes" id="UP000663828">
    <property type="component" value="Unassembled WGS sequence"/>
</dbReference>
<dbReference type="InterPro" id="IPR052056">
    <property type="entry name" value="Mono-ARTD/PARP"/>
</dbReference>
<dbReference type="GO" id="GO:0005634">
    <property type="term" value="C:nucleus"/>
    <property type="evidence" value="ECO:0007669"/>
    <property type="project" value="UniProtKB-SubCell"/>
</dbReference>
<evidence type="ECO:0000313" key="9">
    <source>
        <dbReference type="EMBL" id="CAF1196848.1"/>
    </source>
</evidence>
<dbReference type="EMBL" id="CAJNOJ010000146">
    <property type="protein sequence ID" value="CAF1196848.1"/>
    <property type="molecule type" value="Genomic_DNA"/>
</dbReference>
<dbReference type="OrthoDB" id="406099at2759"/>
<gene>
    <name evidence="9" type="ORF">EDS130_LOCUS25133</name>
    <name evidence="8" type="ORF">XAT740_LOCUS7826</name>
</gene>
<dbReference type="PANTHER" id="PTHR14453:SF67">
    <property type="entry name" value="POLY [ADP-RIBOSE] POLYMERASE"/>
    <property type="match status" value="1"/>
</dbReference>
<dbReference type="SUPFAM" id="SSF56399">
    <property type="entry name" value="ADP-ribosylation"/>
    <property type="match status" value="1"/>
</dbReference>
<sequence>MEHENSNRSPNDFKETICPIEHDELIRQNQSALEEYFKFCTSQLVLPIFNFNKKQLHLYGTATTNFEAEKRFLDLQNNLVLKNSPQSIRDRVCWWYEAWDGTWQLYSPRMNTEIEERHQLDSSNFTMLNEIGEKITIDLTKSIEIYGTRIKRMLRSEYDKRLPMYWKLTPLEVERTLLDEKLNEYLAIKHQFDETMHNRYTTIVSIERIQNFSLFTRFCILHDNYIRRYGKENNGTMRYLYHGCPESAAKRIIERGFNRSYSGTNGTVPDYLFAYFLLLNFAPVVFRVCSWARCVFLIKGELLRSDEACVRICFFSSLINTFTVLLGGNPRICEPDDGYDTTTDGDHIFVCYHDNQCYPEYLLVYV</sequence>
<dbReference type="AlphaFoldDB" id="A0A813ZFE5"/>
<proteinExistence type="predicted"/>
<dbReference type="GO" id="GO:0010629">
    <property type="term" value="P:negative regulation of gene expression"/>
    <property type="evidence" value="ECO:0007669"/>
    <property type="project" value="TreeGrafter"/>
</dbReference>
<protein>
    <recommendedName>
        <fullName evidence="11">Poly [ADP-ribose] polymerase</fullName>
    </recommendedName>
</protein>
<dbReference type="Gene3D" id="3.90.228.10">
    <property type="match status" value="2"/>
</dbReference>
<dbReference type="InterPro" id="IPR004170">
    <property type="entry name" value="WWE_dom"/>
</dbReference>
<evidence type="ECO:0000256" key="4">
    <source>
        <dbReference type="ARBA" id="ARBA00023027"/>
    </source>
</evidence>
<dbReference type="Proteomes" id="UP000663852">
    <property type="component" value="Unassembled WGS sequence"/>
</dbReference>
<keyword evidence="2" id="KW-0328">Glycosyltransferase</keyword>
<keyword evidence="5" id="KW-0539">Nucleus</keyword>
<dbReference type="SUPFAM" id="SSF117839">
    <property type="entry name" value="WWE domain"/>
    <property type="match status" value="1"/>
</dbReference>
<keyword evidence="4" id="KW-0520">NAD</keyword>
<organism evidence="8 10">
    <name type="scientific">Adineta ricciae</name>
    <name type="common">Rotifer</name>
    <dbReference type="NCBI Taxonomy" id="249248"/>
    <lineage>
        <taxon>Eukaryota</taxon>
        <taxon>Metazoa</taxon>
        <taxon>Spiralia</taxon>
        <taxon>Gnathifera</taxon>
        <taxon>Rotifera</taxon>
        <taxon>Eurotatoria</taxon>
        <taxon>Bdelloidea</taxon>
        <taxon>Adinetida</taxon>
        <taxon>Adinetidae</taxon>
        <taxon>Adineta</taxon>
    </lineage>
</organism>
<evidence type="ECO:0000259" key="6">
    <source>
        <dbReference type="PROSITE" id="PS50918"/>
    </source>
</evidence>
<evidence type="ECO:0000259" key="7">
    <source>
        <dbReference type="PROSITE" id="PS51059"/>
    </source>
</evidence>
<dbReference type="EMBL" id="CAJNOR010000380">
    <property type="protein sequence ID" value="CAF0897200.1"/>
    <property type="molecule type" value="Genomic_DNA"/>
</dbReference>
<evidence type="ECO:0008006" key="11">
    <source>
        <dbReference type="Google" id="ProtNLM"/>
    </source>
</evidence>
<dbReference type="GO" id="GO:0003950">
    <property type="term" value="F:NAD+ poly-ADP-ribosyltransferase activity"/>
    <property type="evidence" value="ECO:0007669"/>
    <property type="project" value="InterPro"/>
</dbReference>
<keyword evidence="3" id="KW-0808">Transferase</keyword>
<evidence type="ECO:0000256" key="5">
    <source>
        <dbReference type="ARBA" id="ARBA00023242"/>
    </source>
</evidence>
<feature type="domain" description="WWE" evidence="6">
    <location>
        <begin position="80"/>
        <end position="156"/>
    </location>
</feature>
<comment type="caution">
    <text evidence="8">The sequence shown here is derived from an EMBL/GenBank/DDBJ whole genome shotgun (WGS) entry which is preliminary data.</text>
</comment>
<name>A0A813ZFE5_ADIRI</name>
<evidence type="ECO:0000256" key="1">
    <source>
        <dbReference type="ARBA" id="ARBA00004123"/>
    </source>
</evidence>
<dbReference type="PROSITE" id="PS50918">
    <property type="entry name" value="WWE"/>
    <property type="match status" value="1"/>
</dbReference>
<keyword evidence="10" id="KW-1185">Reference proteome</keyword>
<dbReference type="GO" id="GO:0003714">
    <property type="term" value="F:transcription corepressor activity"/>
    <property type="evidence" value="ECO:0007669"/>
    <property type="project" value="TreeGrafter"/>
</dbReference>
<dbReference type="Gene3D" id="3.30.720.50">
    <property type="match status" value="1"/>
</dbReference>
<accession>A0A813ZFE5</accession>
<evidence type="ECO:0000256" key="3">
    <source>
        <dbReference type="ARBA" id="ARBA00022679"/>
    </source>
</evidence>
<dbReference type="PROSITE" id="PS51059">
    <property type="entry name" value="PARP_CATALYTIC"/>
    <property type="match status" value="1"/>
</dbReference>
<dbReference type="PANTHER" id="PTHR14453">
    <property type="entry name" value="PARP/ZINC FINGER CCCH TYPE DOMAIN CONTAINING PROTEIN"/>
    <property type="match status" value="1"/>
</dbReference>
<reference evidence="8" key="1">
    <citation type="submission" date="2021-02" db="EMBL/GenBank/DDBJ databases">
        <authorList>
            <person name="Nowell W R."/>
        </authorList>
    </citation>
    <scope>NUCLEOTIDE SEQUENCE</scope>
</reference>
<evidence type="ECO:0000313" key="10">
    <source>
        <dbReference type="Proteomes" id="UP000663828"/>
    </source>
</evidence>